<dbReference type="PANTHER" id="PTHR12993:SF11">
    <property type="entry name" value="N-ACETYLGLUCOSAMINYL-PHOSPHATIDYLINOSITOL DE-N-ACETYLASE"/>
    <property type="match status" value="1"/>
</dbReference>
<dbReference type="SUPFAM" id="SSF102588">
    <property type="entry name" value="LmbE-like"/>
    <property type="match status" value="1"/>
</dbReference>
<dbReference type="Proteomes" id="UP000530514">
    <property type="component" value="Unassembled WGS sequence"/>
</dbReference>
<dbReference type="EMBL" id="JACEIP010000014">
    <property type="protein sequence ID" value="MBA4543298.1"/>
    <property type="molecule type" value="Genomic_DNA"/>
</dbReference>
<name>A0A7W2AIV8_9BACL</name>
<dbReference type="OrthoDB" id="363232at2"/>
<dbReference type="AlphaFoldDB" id="A0A7W2AIV8"/>
<dbReference type="Pfam" id="PF02585">
    <property type="entry name" value="PIG-L"/>
    <property type="match status" value="1"/>
</dbReference>
<keyword evidence="2" id="KW-1185">Reference proteome</keyword>
<accession>A0A7W2AIV8</accession>
<reference evidence="1 2" key="1">
    <citation type="submission" date="2020-07" db="EMBL/GenBank/DDBJ databases">
        <authorList>
            <person name="Feng H."/>
        </authorList>
    </citation>
    <scope>NUCLEOTIDE SEQUENCE [LARGE SCALE GENOMIC DNA]</scope>
    <source>
        <strain evidence="2">s-11</strain>
    </source>
</reference>
<gene>
    <name evidence="1" type="ORF">H1164_10365</name>
</gene>
<dbReference type="InterPro" id="IPR003737">
    <property type="entry name" value="GlcNAc_PI_deacetylase-related"/>
</dbReference>
<dbReference type="Gene3D" id="3.40.50.10320">
    <property type="entry name" value="LmbE-like"/>
    <property type="match status" value="1"/>
</dbReference>
<protein>
    <submittedName>
        <fullName evidence="1">PIG-L family deacetylase</fullName>
    </submittedName>
</protein>
<dbReference type="RefSeq" id="WP_033100025.1">
    <property type="nucleotide sequence ID" value="NZ_JACEIP010000014.1"/>
</dbReference>
<comment type="caution">
    <text evidence="1">The sequence shown here is derived from an EMBL/GenBank/DDBJ whole genome shotgun (WGS) entry which is preliminary data.</text>
</comment>
<evidence type="ECO:0000313" key="1">
    <source>
        <dbReference type="EMBL" id="MBA4543298.1"/>
    </source>
</evidence>
<dbReference type="InterPro" id="IPR024078">
    <property type="entry name" value="LmbE-like_dom_sf"/>
</dbReference>
<sequence length="305" mass="34787">MKKWLFILSIPLVAAGLVVAVMSMHKYKTYGEQAAATRAMEAVKPAAPKPVPSKNVVIYFSPHADDEVLTMGVPLINDIRAGKEVYLVLMSPGSHSFARERINGAYDIESNRAELAGKKLKDNLYKSYHDPYKEHYKDGWLTRKEFGDARLREFYLAAAAFGIPKDRIRVYNVVNDNFLYSQVRAIMASYAKKFPDATFKTMSRYDVHPDHAMCGRVMDDLFREHIVKHWVAYLSITTDRIMKVKVPGSQMVVLRNPADKAILLRACKAYNIWKPTEGLYAIGYHSVPIEFDMLMKKPYTKKVPL</sequence>
<dbReference type="PANTHER" id="PTHR12993">
    <property type="entry name" value="N-ACETYLGLUCOSAMINYL-PHOSPHATIDYLINOSITOL DE-N-ACETYLASE-RELATED"/>
    <property type="match status" value="1"/>
</dbReference>
<organism evidence="1 2">
    <name type="scientific">Thermoactinomyces daqus</name>
    <dbReference type="NCBI Taxonomy" id="1329516"/>
    <lineage>
        <taxon>Bacteria</taxon>
        <taxon>Bacillati</taxon>
        <taxon>Bacillota</taxon>
        <taxon>Bacilli</taxon>
        <taxon>Bacillales</taxon>
        <taxon>Thermoactinomycetaceae</taxon>
        <taxon>Thermoactinomyces</taxon>
    </lineage>
</organism>
<evidence type="ECO:0000313" key="2">
    <source>
        <dbReference type="Proteomes" id="UP000530514"/>
    </source>
</evidence>
<proteinExistence type="predicted"/>
<dbReference type="GO" id="GO:0016811">
    <property type="term" value="F:hydrolase activity, acting on carbon-nitrogen (but not peptide) bonds, in linear amides"/>
    <property type="evidence" value="ECO:0007669"/>
    <property type="project" value="TreeGrafter"/>
</dbReference>